<feature type="transmembrane region" description="Helical" evidence="6">
    <location>
        <begin position="57"/>
        <end position="78"/>
    </location>
</feature>
<feature type="transmembrane region" description="Helical" evidence="6">
    <location>
        <begin position="84"/>
        <end position="117"/>
    </location>
</feature>
<organism evidence="8 9">
    <name type="scientific">Photobacterium frigidiphilum</name>
    <dbReference type="NCBI Taxonomy" id="264736"/>
    <lineage>
        <taxon>Bacteria</taxon>
        <taxon>Pseudomonadati</taxon>
        <taxon>Pseudomonadota</taxon>
        <taxon>Gammaproteobacteria</taxon>
        <taxon>Vibrionales</taxon>
        <taxon>Vibrionaceae</taxon>
        <taxon>Photobacterium</taxon>
    </lineage>
</organism>
<evidence type="ECO:0000256" key="1">
    <source>
        <dbReference type="ARBA" id="ARBA00004651"/>
    </source>
</evidence>
<keyword evidence="2" id="KW-1003">Cell membrane</keyword>
<dbReference type="InterPro" id="IPR000045">
    <property type="entry name" value="Prepilin_IV_endopep_pep"/>
</dbReference>
<feature type="transmembrane region" description="Helical" evidence="6">
    <location>
        <begin position="24"/>
        <end position="45"/>
    </location>
</feature>
<dbReference type="AlphaFoldDB" id="A0A2T3J907"/>
<dbReference type="GO" id="GO:0004190">
    <property type="term" value="F:aspartic-type endopeptidase activity"/>
    <property type="evidence" value="ECO:0007669"/>
    <property type="project" value="InterPro"/>
</dbReference>
<dbReference type="Proteomes" id="UP000240987">
    <property type="component" value="Unassembled WGS sequence"/>
</dbReference>
<keyword evidence="9" id="KW-1185">Reference proteome</keyword>
<evidence type="ECO:0000313" key="9">
    <source>
        <dbReference type="Proteomes" id="UP000240987"/>
    </source>
</evidence>
<evidence type="ECO:0000256" key="2">
    <source>
        <dbReference type="ARBA" id="ARBA00022475"/>
    </source>
</evidence>
<keyword evidence="4 6" id="KW-1133">Transmembrane helix</keyword>
<proteinExistence type="predicted"/>
<dbReference type="GO" id="GO:0005886">
    <property type="term" value="C:plasma membrane"/>
    <property type="evidence" value="ECO:0007669"/>
    <property type="project" value="UniProtKB-SubCell"/>
</dbReference>
<dbReference type="Gene3D" id="1.20.120.1220">
    <property type="match status" value="1"/>
</dbReference>
<dbReference type="EMBL" id="PYMJ01000033">
    <property type="protein sequence ID" value="PSU45279.1"/>
    <property type="molecule type" value="Genomic_DNA"/>
</dbReference>
<dbReference type="InterPro" id="IPR052218">
    <property type="entry name" value="Preflagellin_Peptidase"/>
</dbReference>
<keyword evidence="3 6" id="KW-0812">Transmembrane</keyword>
<sequence>MNLVILSVVIYSALYDIRENKIPNHAIIVLISLGLAQAIISSLVIGSLDFHYLSDALLGLIVGLFVSVILHYLGLFGAGDAKLLAALGIVVGFPNILLLISMSVVFSGALSLLLMICKHEFIPNFRRWANIIFYRFYQSPKADSIAINAVPMGGAILLATLYCEFYMF</sequence>
<dbReference type="OrthoDB" id="5508079at2"/>
<dbReference type="PANTHER" id="PTHR36506:SF1">
    <property type="entry name" value="PREFLAGELLIN PEPTIDASE"/>
    <property type="match status" value="1"/>
</dbReference>
<comment type="subcellular location">
    <subcellularLocation>
        <location evidence="1">Cell membrane</location>
        <topology evidence="1">Multi-pass membrane protein</topology>
    </subcellularLocation>
</comment>
<keyword evidence="5 6" id="KW-0472">Membrane</keyword>
<evidence type="ECO:0000256" key="4">
    <source>
        <dbReference type="ARBA" id="ARBA00022989"/>
    </source>
</evidence>
<evidence type="ECO:0000259" key="7">
    <source>
        <dbReference type="Pfam" id="PF01478"/>
    </source>
</evidence>
<comment type="caution">
    <text evidence="8">The sequence shown here is derived from an EMBL/GenBank/DDBJ whole genome shotgun (WGS) entry which is preliminary data.</text>
</comment>
<dbReference type="PANTHER" id="PTHR36506">
    <property type="entry name" value="PREFLAGELLIN PEPTIDASE"/>
    <property type="match status" value="1"/>
</dbReference>
<reference evidence="8 9" key="1">
    <citation type="submission" date="2018-01" db="EMBL/GenBank/DDBJ databases">
        <title>Whole genome sequencing of Histamine producing bacteria.</title>
        <authorList>
            <person name="Butler K."/>
        </authorList>
    </citation>
    <scope>NUCLEOTIDE SEQUENCE [LARGE SCALE GENOMIC DNA]</scope>
    <source>
        <strain evidence="8 9">JCM 12947</strain>
    </source>
</reference>
<dbReference type="RefSeq" id="WP_107244930.1">
    <property type="nucleotide sequence ID" value="NZ_PYMJ01000033.1"/>
</dbReference>
<gene>
    <name evidence="8" type="ORF">C9J12_23530</name>
</gene>
<accession>A0A2T3J907</accession>
<evidence type="ECO:0000256" key="5">
    <source>
        <dbReference type="ARBA" id="ARBA00023136"/>
    </source>
</evidence>
<protein>
    <submittedName>
        <fullName evidence="8">Prepilin peptidase</fullName>
    </submittedName>
</protein>
<evidence type="ECO:0000313" key="8">
    <source>
        <dbReference type="EMBL" id="PSU45279.1"/>
    </source>
</evidence>
<feature type="domain" description="Prepilin type IV endopeptidase peptidase" evidence="7">
    <location>
        <begin position="3"/>
        <end position="111"/>
    </location>
</feature>
<feature type="transmembrane region" description="Helical" evidence="6">
    <location>
        <begin position="145"/>
        <end position="167"/>
    </location>
</feature>
<dbReference type="Pfam" id="PF01478">
    <property type="entry name" value="Peptidase_A24"/>
    <property type="match status" value="1"/>
</dbReference>
<evidence type="ECO:0000256" key="6">
    <source>
        <dbReference type="SAM" id="Phobius"/>
    </source>
</evidence>
<name>A0A2T3J907_9GAMM</name>
<evidence type="ECO:0000256" key="3">
    <source>
        <dbReference type="ARBA" id="ARBA00022692"/>
    </source>
</evidence>